<feature type="region of interest" description="Disordered" evidence="1">
    <location>
        <begin position="34"/>
        <end position="56"/>
    </location>
</feature>
<protein>
    <recommendedName>
        <fullName evidence="3">SpaA-like prealbumin fold domain-containing protein</fullName>
    </recommendedName>
</protein>
<dbReference type="InterPro" id="IPR055371">
    <property type="entry name" value="SpaA_PFL_dom_4"/>
</dbReference>
<reference evidence="4 5" key="1">
    <citation type="submission" date="2020-07" db="EMBL/GenBank/DDBJ databases">
        <title>Sequencing the genomes of 1000 actinobacteria strains.</title>
        <authorList>
            <person name="Klenk H.-P."/>
        </authorList>
    </citation>
    <scope>NUCLEOTIDE SEQUENCE [LARGE SCALE GENOMIC DNA]</scope>
    <source>
        <strain evidence="4 5">DSM 8598</strain>
    </source>
</reference>
<dbReference type="EMBL" id="JACCFI010000001">
    <property type="protein sequence ID" value="NYG20857.1"/>
    <property type="molecule type" value="Genomic_DNA"/>
</dbReference>
<feature type="signal peptide" evidence="2">
    <location>
        <begin position="1"/>
        <end position="24"/>
    </location>
</feature>
<sequence>MRIVAAAAAGALVITGLAVTPAQAAHPEVSLTGSDFEIEDPASPGGANLKVDDATPPSLDWMNVSQEQTTDIVNPKNDNSFGQGAKEDTEVPTVVTGGIPPNKSDLKNFGLYLETNLSGHQFLNLYWHRVQDPTGTTNMDFEFNQSETPSANGVTPVRSHGDMLIQYDLANGGTRPELSVSRWLTSFGPAPLNACEAGSLPCWSTKVNLSALGLATGSINTTAIPSGDSDGLGAISARTFGEATVDFTALASTLDECKTFGSAYLKSRSSDSFTAALKDFIAPIGTGFPTCGNVTIRKVTDPAGSTVDFEYTKDFTSDPPDSTFTLSDGESQSFSEVPIDTEGHVTESTLPAGWDLDHVDCEASTDGANVTIDGAEITFNLDSADDTVDCTYYNKARGKIIVKKITDDGMGSFDFTSDTLDPAAFTLTTTAPDEAGEASRDFEDLLPGTYDVAETVPAGWNLQSSECDDQSPVTAIDVSAGETVTCTFVNSREVGAIKIVKTRKHAATGSGDYPHQGVTFTVTGGELPPEGVQAMTGADGTVCVPGLLVSAFAGNYTVTESVPAGYHLVGPNGRTATVVESEGDCDPITPEATVSFQNMPLTNLTVSVDSQVDGGTKSTIDCVPGLPEPDQATGPNGDGSLTLNDLEPQVVTCTIVIDP</sequence>
<proteinExistence type="predicted"/>
<gene>
    <name evidence="4" type="ORF">BJY17_001604</name>
</gene>
<evidence type="ECO:0000256" key="1">
    <source>
        <dbReference type="SAM" id="MobiDB-lite"/>
    </source>
</evidence>
<name>A0A852WT30_9MICO</name>
<keyword evidence="5" id="KW-1185">Reference proteome</keyword>
<feature type="chain" id="PRO_5032410496" description="SpaA-like prealbumin fold domain-containing protein" evidence="2">
    <location>
        <begin position="25"/>
        <end position="659"/>
    </location>
</feature>
<evidence type="ECO:0000313" key="5">
    <source>
        <dbReference type="Proteomes" id="UP000549066"/>
    </source>
</evidence>
<dbReference type="RefSeq" id="WP_179550913.1">
    <property type="nucleotide sequence ID" value="NZ_JACCFI010000001.1"/>
</dbReference>
<evidence type="ECO:0000259" key="3">
    <source>
        <dbReference type="Pfam" id="PF24514"/>
    </source>
</evidence>
<comment type="caution">
    <text evidence="4">The sequence shown here is derived from an EMBL/GenBank/DDBJ whole genome shotgun (WGS) entry which is preliminary data.</text>
</comment>
<feature type="domain" description="SpaA-like prealbumin fold" evidence="3">
    <location>
        <begin position="400"/>
        <end position="492"/>
    </location>
</feature>
<keyword evidence="2" id="KW-0732">Signal</keyword>
<evidence type="ECO:0000256" key="2">
    <source>
        <dbReference type="SAM" id="SignalP"/>
    </source>
</evidence>
<evidence type="ECO:0000313" key="4">
    <source>
        <dbReference type="EMBL" id="NYG20857.1"/>
    </source>
</evidence>
<dbReference type="AlphaFoldDB" id="A0A852WT30"/>
<dbReference type="Proteomes" id="UP000549066">
    <property type="component" value="Unassembled WGS sequence"/>
</dbReference>
<feature type="domain" description="SpaA-like prealbumin fold" evidence="3">
    <location>
        <begin position="294"/>
        <end position="395"/>
    </location>
</feature>
<accession>A0A852WT30</accession>
<organism evidence="4 5">
    <name type="scientific">Agromyces hippuratus</name>
    <dbReference type="NCBI Taxonomy" id="286438"/>
    <lineage>
        <taxon>Bacteria</taxon>
        <taxon>Bacillati</taxon>
        <taxon>Actinomycetota</taxon>
        <taxon>Actinomycetes</taxon>
        <taxon>Micrococcales</taxon>
        <taxon>Microbacteriaceae</taxon>
        <taxon>Agromyces</taxon>
    </lineage>
</organism>
<dbReference type="Pfam" id="PF24514">
    <property type="entry name" value="SpaA_4"/>
    <property type="match status" value="2"/>
</dbReference>